<dbReference type="Proteomes" id="UP001057402">
    <property type="component" value="Chromosome 10"/>
</dbReference>
<evidence type="ECO:0000313" key="2">
    <source>
        <dbReference type="Proteomes" id="UP001057402"/>
    </source>
</evidence>
<evidence type="ECO:0000313" key="1">
    <source>
        <dbReference type="EMBL" id="KAI4321121.1"/>
    </source>
</evidence>
<organism evidence="1 2">
    <name type="scientific">Melastoma candidum</name>
    <dbReference type="NCBI Taxonomy" id="119954"/>
    <lineage>
        <taxon>Eukaryota</taxon>
        <taxon>Viridiplantae</taxon>
        <taxon>Streptophyta</taxon>
        <taxon>Embryophyta</taxon>
        <taxon>Tracheophyta</taxon>
        <taxon>Spermatophyta</taxon>
        <taxon>Magnoliopsida</taxon>
        <taxon>eudicotyledons</taxon>
        <taxon>Gunneridae</taxon>
        <taxon>Pentapetalae</taxon>
        <taxon>rosids</taxon>
        <taxon>malvids</taxon>
        <taxon>Myrtales</taxon>
        <taxon>Melastomataceae</taxon>
        <taxon>Melastomatoideae</taxon>
        <taxon>Melastomateae</taxon>
        <taxon>Melastoma</taxon>
    </lineage>
</organism>
<feature type="non-terminal residue" evidence="1">
    <location>
        <position position="1"/>
    </location>
</feature>
<dbReference type="EMBL" id="CM042889">
    <property type="protein sequence ID" value="KAI4321121.1"/>
    <property type="molecule type" value="Genomic_DNA"/>
</dbReference>
<keyword evidence="2" id="KW-1185">Reference proteome</keyword>
<reference evidence="2" key="1">
    <citation type="journal article" date="2023" name="Front. Plant Sci.">
        <title>Chromosomal-level genome assembly of Melastoma candidum provides insights into trichome evolution.</title>
        <authorList>
            <person name="Zhong Y."/>
            <person name="Wu W."/>
            <person name="Sun C."/>
            <person name="Zou P."/>
            <person name="Liu Y."/>
            <person name="Dai S."/>
            <person name="Zhou R."/>
        </authorList>
    </citation>
    <scope>NUCLEOTIDE SEQUENCE [LARGE SCALE GENOMIC DNA]</scope>
</reference>
<accession>A0ACB9MDV0</accession>
<gene>
    <name evidence="1" type="ORF">MLD38_034542</name>
</gene>
<sequence length="145" mass="16054">ATTTVTSLSSSPAPSERRPPRAPSLPTNPLRISPTRSWPHPSDPARIGTQLLRHSNTMSSILLIMPAASPSRLSMRQSRCRMTVLMRSRKPLCSRLAHSRGLGIFDKLTRFGIWDSSSHGTILDSMTPQDHISGRNHLPIPYIPK</sequence>
<protein>
    <submittedName>
        <fullName evidence="1">Uncharacterized protein</fullName>
    </submittedName>
</protein>
<comment type="caution">
    <text evidence="1">The sequence shown here is derived from an EMBL/GenBank/DDBJ whole genome shotgun (WGS) entry which is preliminary data.</text>
</comment>
<proteinExistence type="predicted"/>
<name>A0ACB9MDV0_9MYRT</name>